<feature type="compositionally biased region" description="Polar residues" evidence="1">
    <location>
        <begin position="115"/>
        <end position="130"/>
    </location>
</feature>
<reference evidence="2 3" key="1">
    <citation type="submission" date="2023-10" db="EMBL/GenBank/DDBJ databases">
        <title>Draft genome sequence of Xylaria bambusicola isolate GMP-LS, the root and basal stem rot pathogen of sugarcane in Indonesia.</title>
        <authorList>
            <person name="Selvaraj P."/>
            <person name="Muralishankar V."/>
            <person name="Muruganantham S."/>
            <person name="Sp S."/>
            <person name="Haryani S."/>
            <person name="Lau K.J.X."/>
            <person name="Naqvi N.I."/>
        </authorList>
    </citation>
    <scope>NUCLEOTIDE SEQUENCE [LARGE SCALE GENOMIC DNA]</scope>
    <source>
        <strain evidence="2">GMP-LS</strain>
    </source>
</reference>
<feature type="region of interest" description="Disordered" evidence="1">
    <location>
        <begin position="1"/>
        <end position="220"/>
    </location>
</feature>
<feature type="compositionally biased region" description="Polar residues" evidence="1">
    <location>
        <begin position="55"/>
        <end position="73"/>
    </location>
</feature>
<accession>A0AAN7UUZ8</accession>
<evidence type="ECO:0000313" key="3">
    <source>
        <dbReference type="Proteomes" id="UP001305414"/>
    </source>
</evidence>
<proteinExistence type="predicted"/>
<dbReference type="EMBL" id="JAWHQM010000025">
    <property type="protein sequence ID" value="KAK5632531.1"/>
    <property type="molecule type" value="Genomic_DNA"/>
</dbReference>
<organism evidence="2 3">
    <name type="scientific">Xylaria bambusicola</name>
    <dbReference type="NCBI Taxonomy" id="326684"/>
    <lineage>
        <taxon>Eukaryota</taxon>
        <taxon>Fungi</taxon>
        <taxon>Dikarya</taxon>
        <taxon>Ascomycota</taxon>
        <taxon>Pezizomycotina</taxon>
        <taxon>Sordariomycetes</taxon>
        <taxon>Xylariomycetidae</taxon>
        <taxon>Xylariales</taxon>
        <taxon>Xylariaceae</taxon>
        <taxon>Xylaria</taxon>
    </lineage>
</organism>
<name>A0AAN7UUZ8_9PEZI</name>
<comment type="caution">
    <text evidence="2">The sequence shown here is derived from an EMBL/GenBank/DDBJ whole genome shotgun (WGS) entry which is preliminary data.</text>
</comment>
<gene>
    <name evidence="2" type="ORF">RRF57_008245</name>
</gene>
<keyword evidence="3" id="KW-1185">Reference proteome</keyword>
<dbReference type="AlphaFoldDB" id="A0AAN7UUZ8"/>
<evidence type="ECO:0000256" key="1">
    <source>
        <dbReference type="SAM" id="MobiDB-lite"/>
    </source>
</evidence>
<sequence>MDIRTYMRSARPADNHGGAIRTQDEGQEEDELAMPMVTSDVLGSSQPRIRKPPSSVISGPQTSGSARMSQHPTAQPPQSPSHMRLAVHIKSSPVTPFTPINAPSTREPSILPSGQGRTRGQASAAQTSKRPPTPDAVALLGTDSEAPSSEPKKRGRPKGWKPGTPYSIDPNSRYRKREMKAAGLLTHEGKPRQDKNRGQTQETKRRGRPPRPPELSVREQYLKSTPSYVSFKCEWDLSEGSQQQQPLLCPAELQNMDTLRRHVFLIHGDMDPLVCRFSHCKEHKPPLEFKTENEFKSHMEKKHFARYLWHFGEGCQNDGIWALKNKADKLPTYLFDENGNQVTPSVADQKLESDLQHKERRRKLRKLLRQQNENAPTEEEWMNQMMGILGPDT</sequence>
<evidence type="ECO:0008006" key="4">
    <source>
        <dbReference type="Google" id="ProtNLM"/>
    </source>
</evidence>
<dbReference type="Proteomes" id="UP001305414">
    <property type="component" value="Unassembled WGS sequence"/>
</dbReference>
<protein>
    <recommendedName>
        <fullName evidence="4">C2H2-type domain-containing protein</fullName>
    </recommendedName>
</protein>
<evidence type="ECO:0000313" key="2">
    <source>
        <dbReference type="EMBL" id="KAK5632531.1"/>
    </source>
</evidence>
<feature type="compositionally biased region" description="Basic and acidic residues" evidence="1">
    <location>
        <begin position="187"/>
        <end position="197"/>
    </location>
</feature>